<evidence type="ECO:0000313" key="2">
    <source>
        <dbReference type="Proteomes" id="UP000821845"/>
    </source>
</evidence>
<dbReference type="Proteomes" id="UP000821845">
    <property type="component" value="Chromosome 8"/>
</dbReference>
<dbReference type="EMBL" id="CM023488">
    <property type="protein sequence ID" value="KAH6924696.1"/>
    <property type="molecule type" value="Genomic_DNA"/>
</dbReference>
<accession>A0ACB7RSL9</accession>
<gene>
    <name evidence="1" type="ORF">HPB50_022139</name>
</gene>
<keyword evidence="2" id="KW-1185">Reference proteome</keyword>
<reference evidence="1" key="1">
    <citation type="submission" date="2020-05" db="EMBL/GenBank/DDBJ databases">
        <title>Large-scale comparative analyses of tick genomes elucidate their genetic diversity and vector capacities.</title>
        <authorList>
            <person name="Jia N."/>
            <person name="Wang J."/>
            <person name="Shi W."/>
            <person name="Du L."/>
            <person name="Sun Y."/>
            <person name="Zhan W."/>
            <person name="Jiang J."/>
            <person name="Wang Q."/>
            <person name="Zhang B."/>
            <person name="Ji P."/>
            <person name="Sakyi L.B."/>
            <person name="Cui X."/>
            <person name="Yuan T."/>
            <person name="Jiang B."/>
            <person name="Yang W."/>
            <person name="Lam T.T.-Y."/>
            <person name="Chang Q."/>
            <person name="Ding S."/>
            <person name="Wang X."/>
            <person name="Zhu J."/>
            <person name="Ruan X."/>
            <person name="Zhao L."/>
            <person name="Wei J."/>
            <person name="Que T."/>
            <person name="Du C."/>
            <person name="Cheng J."/>
            <person name="Dai P."/>
            <person name="Han X."/>
            <person name="Huang E."/>
            <person name="Gao Y."/>
            <person name="Liu J."/>
            <person name="Shao H."/>
            <person name="Ye R."/>
            <person name="Li L."/>
            <person name="Wei W."/>
            <person name="Wang X."/>
            <person name="Wang C."/>
            <person name="Yang T."/>
            <person name="Huo Q."/>
            <person name="Li W."/>
            <person name="Guo W."/>
            <person name="Chen H."/>
            <person name="Zhou L."/>
            <person name="Ni X."/>
            <person name="Tian J."/>
            <person name="Zhou Y."/>
            <person name="Sheng Y."/>
            <person name="Liu T."/>
            <person name="Pan Y."/>
            <person name="Xia L."/>
            <person name="Li J."/>
            <person name="Zhao F."/>
            <person name="Cao W."/>
        </authorList>
    </citation>
    <scope>NUCLEOTIDE SEQUENCE</scope>
    <source>
        <strain evidence="1">Hyas-2018</strain>
    </source>
</reference>
<protein>
    <submittedName>
        <fullName evidence="1">Uncharacterized protein</fullName>
    </submittedName>
</protein>
<proteinExistence type="predicted"/>
<evidence type="ECO:0000313" key="1">
    <source>
        <dbReference type="EMBL" id="KAH6924696.1"/>
    </source>
</evidence>
<name>A0ACB7RSL9_HYAAI</name>
<comment type="caution">
    <text evidence="1">The sequence shown here is derived from an EMBL/GenBank/DDBJ whole genome shotgun (WGS) entry which is preliminary data.</text>
</comment>
<organism evidence="1 2">
    <name type="scientific">Hyalomma asiaticum</name>
    <name type="common">Tick</name>
    <dbReference type="NCBI Taxonomy" id="266040"/>
    <lineage>
        <taxon>Eukaryota</taxon>
        <taxon>Metazoa</taxon>
        <taxon>Ecdysozoa</taxon>
        <taxon>Arthropoda</taxon>
        <taxon>Chelicerata</taxon>
        <taxon>Arachnida</taxon>
        <taxon>Acari</taxon>
        <taxon>Parasitiformes</taxon>
        <taxon>Ixodida</taxon>
        <taxon>Ixodoidea</taxon>
        <taxon>Ixodidae</taxon>
        <taxon>Hyalomminae</taxon>
        <taxon>Hyalomma</taxon>
    </lineage>
</organism>
<sequence length="440" mass="49691">MQGYPERPILIGSGGGSEALHQMHSVELTRRYSKVLSLSKRHKPSESTMTSFMQRHLKAYCWMLIVSGLLLFKKLQAAEDHKTKTVRKVFYLAHTMSCFFTFALVNVLYFNQLRIMFFSETLAFTKWLQVIVFSAVCIKVAVNVFYVVFRSRKVFDFFKDAAIFEASVNFVPPKCCRQPAGRYVFRLLQTVAFVGNVGICSYVVYGFIDHHVSSVATRVVLKILCVAGNFLFYVYQMVEFIVLRPCIEVLLLYIRQQHDALRTLMHGDGDGSIFVNRDNKVQEIRLNLCSILLLKNQLNNIWRWSVMISGAVVLLLTCISIYTAFVEGFSTLQPLVGVLYCTLSVLDILDIAGLSQDMVNEMRSMRQALQSAPTCSENRTYFAQISYLRDTIKPNEMAISGAGFFSLNLPLVVSLAGSVITYTVILVQTSESVNTAAATK</sequence>